<dbReference type="AlphaFoldDB" id="Q22XP1"/>
<keyword evidence="2" id="KW-1185">Reference proteome</keyword>
<dbReference type="Proteomes" id="UP000009168">
    <property type="component" value="Unassembled WGS sequence"/>
</dbReference>
<evidence type="ECO:0000313" key="1">
    <source>
        <dbReference type="EMBL" id="EAR90038.1"/>
    </source>
</evidence>
<protein>
    <submittedName>
        <fullName evidence="1">Uncharacterized protein</fullName>
    </submittedName>
</protein>
<dbReference type="InParanoid" id="Q22XP1"/>
<reference evidence="2" key="1">
    <citation type="journal article" date="2006" name="PLoS Biol.">
        <title>Macronuclear genome sequence of the ciliate Tetrahymena thermophila, a model eukaryote.</title>
        <authorList>
            <person name="Eisen J.A."/>
            <person name="Coyne R.S."/>
            <person name="Wu M."/>
            <person name="Wu D."/>
            <person name="Thiagarajan M."/>
            <person name="Wortman J.R."/>
            <person name="Badger J.H."/>
            <person name="Ren Q."/>
            <person name="Amedeo P."/>
            <person name="Jones K.M."/>
            <person name="Tallon L.J."/>
            <person name="Delcher A.L."/>
            <person name="Salzberg S.L."/>
            <person name="Silva J.C."/>
            <person name="Haas B.J."/>
            <person name="Majoros W.H."/>
            <person name="Farzad M."/>
            <person name="Carlton J.M."/>
            <person name="Smith R.K. Jr."/>
            <person name="Garg J."/>
            <person name="Pearlman R.E."/>
            <person name="Karrer K.M."/>
            <person name="Sun L."/>
            <person name="Manning G."/>
            <person name="Elde N.C."/>
            <person name="Turkewitz A.P."/>
            <person name="Asai D.J."/>
            <person name="Wilkes D.E."/>
            <person name="Wang Y."/>
            <person name="Cai H."/>
            <person name="Collins K."/>
            <person name="Stewart B.A."/>
            <person name="Lee S.R."/>
            <person name="Wilamowska K."/>
            <person name="Weinberg Z."/>
            <person name="Ruzzo W.L."/>
            <person name="Wloga D."/>
            <person name="Gaertig J."/>
            <person name="Frankel J."/>
            <person name="Tsao C.-C."/>
            <person name="Gorovsky M.A."/>
            <person name="Keeling P.J."/>
            <person name="Waller R.F."/>
            <person name="Patron N.J."/>
            <person name="Cherry J.M."/>
            <person name="Stover N.A."/>
            <person name="Krieger C.J."/>
            <person name="del Toro C."/>
            <person name="Ryder H.F."/>
            <person name="Williamson S.C."/>
            <person name="Barbeau R.A."/>
            <person name="Hamilton E.P."/>
            <person name="Orias E."/>
        </authorList>
    </citation>
    <scope>NUCLEOTIDE SEQUENCE [LARGE SCALE GENOMIC DNA]</scope>
    <source>
        <strain evidence="2">SB210</strain>
    </source>
</reference>
<dbReference type="HOGENOM" id="CLU_2627420_0_0_1"/>
<organism evidence="1 2">
    <name type="scientific">Tetrahymena thermophila (strain SB210)</name>
    <dbReference type="NCBI Taxonomy" id="312017"/>
    <lineage>
        <taxon>Eukaryota</taxon>
        <taxon>Sar</taxon>
        <taxon>Alveolata</taxon>
        <taxon>Ciliophora</taxon>
        <taxon>Intramacronucleata</taxon>
        <taxon>Oligohymenophorea</taxon>
        <taxon>Hymenostomatida</taxon>
        <taxon>Tetrahymenina</taxon>
        <taxon>Tetrahymenidae</taxon>
        <taxon>Tetrahymena</taxon>
    </lineage>
</organism>
<evidence type="ECO:0000313" key="2">
    <source>
        <dbReference type="Proteomes" id="UP000009168"/>
    </source>
</evidence>
<gene>
    <name evidence="1" type="ORF">TTHERM_01018350</name>
</gene>
<dbReference type="EMBL" id="GG662805">
    <property type="protein sequence ID" value="EAR90038.1"/>
    <property type="molecule type" value="Genomic_DNA"/>
</dbReference>
<name>Q22XP1_TETTS</name>
<proteinExistence type="predicted"/>
<dbReference type="GeneID" id="7826467"/>
<sequence length="78" mass="9267">MQILKKCTDRESNPGQSDGNALFYHQTIGAFGELLNDNHRLLLNPYQIIIIQIFLLKYQRNSFYKTHLCRSKLEYFKD</sequence>
<dbReference type="RefSeq" id="XP_001010283.1">
    <property type="nucleotide sequence ID" value="XM_001010283.1"/>
</dbReference>
<dbReference type="KEGG" id="tet:TTHERM_01018350"/>
<accession>Q22XP1</accession>